<reference evidence="2" key="1">
    <citation type="journal article" date="2014" name="Front. Microbiol.">
        <title>High frequency of phylogenetically diverse reductive dehalogenase-homologous genes in deep subseafloor sedimentary metagenomes.</title>
        <authorList>
            <person name="Kawai M."/>
            <person name="Futagami T."/>
            <person name="Toyoda A."/>
            <person name="Takaki Y."/>
            <person name="Nishi S."/>
            <person name="Hori S."/>
            <person name="Arai W."/>
            <person name="Tsubouchi T."/>
            <person name="Morono Y."/>
            <person name="Uchiyama I."/>
            <person name="Ito T."/>
            <person name="Fujiyama A."/>
            <person name="Inagaki F."/>
            <person name="Takami H."/>
        </authorList>
    </citation>
    <scope>NUCLEOTIDE SEQUENCE</scope>
    <source>
        <strain evidence="2">Expedition CK06-06</strain>
    </source>
</reference>
<feature type="domain" description="Bacterial Ig-like" evidence="1">
    <location>
        <begin position="151"/>
        <end position="199"/>
    </location>
</feature>
<name>X1QXC2_9ZZZZ</name>
<feature type="non-terminal residue" evidence="2">
    <location>
        <position position="203"/>
    </location>
</feature>
<dbReference type="AlphaFoldDB" id="X1QXC2"/>
<comment type="caution">
    <text evidence="2">The sequence shown here is derived from an EMBL/GenBank/DDBJ whole genome shotgun (WGS) entry which is preliminary data.</text>
</comment>
<sequence>LVSILLIVIVLSLNAVRGSATGEGDPEIEPWMSVERSFVTEEIFCPGPLGYSISVDITKPGENVTVWFYAWKHAVDLPGPVEFKLIQIDEEGNFVRVVDQENREIKTVGDVRWRTRVPDVAPAHYKFGVVIRDENGGVFAKLISTLYVPSQELNATISLNKEEFTSSDNLVYTICNEGPTHLSFGTEYNIQYLHEGRWMLAKW</sequence>
<feature type="non-terminal residue" evidence="2">
    <location>
        <position position="1"/>
    </location>
</feature>
<evidence type="ECO:0000259" key="1">
    <source>
        <dbReference type="Pfam" id="PF20251"/>
    </source>
</evidence>
<accession>X1QXC2</accession>
<organism evidence="2">
    <name type="scientific">marine sediment metagenome</name>
    <dbReference type="NCBI Taxonomy" id="412755"/>
    <lineage>
        <taxon>unclassified sequences</taxon>
        <taxon>metagenomes</taxon>
        <taxon>ecological metagenomes</taxon>
    </lineage>
</organism>
<dbReference type="InterPro" id="IPR046878">
    <property type="entry name" value="Big_14"/>
</dbReference>
<evidence type="ECO:0000313" key="2">
    <source>
        <dbReference type="EMBL" id="GAI47934.1"/>
    </source>
</evidence>
<dbReference type="EMBL" id="BARV01038454">
    <property type="protein sequence ID" value="GAI47934.1"/>
    <property type="molecule type" value="Genomic_DNA"/>
</dbReference>
<dbReference type="Pfam" id="PF20251">
    <property type="entry name" value="Big_14"/>
    <property type="match status" value="1"/>
</dbReference>
<protein>
    <recommendedName>
        <fullName evidence="1">Bacterial Ig-like domain-containing protein</fullName>
    </recommendedName>
</protein>
<proteinExistence type="predicted"/>
<gene>
    <name evidence="2" type="ORF">S06H3_59237</name>
</gene>